<comment type="caution">
    <text evidence="1">The sequence shown here is derived from an EMBL/GenBank/DDBJ whole genome shotgun (WGS) entry which is preliminary data.</text>
</comment>
<protein>
    <submittedName>
        <fullName evidence="1">Uncharacterized protein</fullName>
    </submittedName>
</protein>
<dbReference type="Proteomes" id="UP000187203">
    <property type="component" value="Unassembled WGS sequence"/>
</dbReference>
<evidence type="ECO:0000313" key="2">
    <source>
        <dbReference type="Proteomes" id="UP000187203"/>
    </source>
</evidence>
<dbReference type="EMBL" id="AWUE01019069">
    <property type="protein sequence ID" value="OMO76616.1"/>
    <property type="molecule type" value="Genomic_DNA"/>
</dbReference>
<proteinExistence type="predicted"/>
<sequence length="104" mass="11809">MDRRTGKKVRACGDGDKGKEAEGLMIEIDLPTGMIMEILSWLPFKPLLNCRPSSTNDILGCRCRKDQVAHQKSFSDPMAYVLHGSMEMKMVTDKHEEHYDYGCN</sequence>
<evidence type="ECO:0000313" key="1">
    <source>
        <dbReference type="EMBL" id="OMO76616.1"/>
    </source>
</evidence>
<name>A0A1R3I1Z9_9ROSI</name>
<organism evidence="1 2">
    <name type="scientific">Corchorus olitorius</name>
    <dbReference type="NCBI Taxonomy" id="93759"/>
    <lineage>
        <taxon>Eukaryota</taxon>
        <taxon>Viridiplantae</taxon>
        <taxon>Streptophyta</taxon>
        <taxon>Embryophyta</taxon>
        <taxon>Tracheophyta</taxon>
        <taxon>Spermatophyta</taxon>
        <taxon>Magnoliopsida</taxon>
        <taxon>eudicotyledons</taxon>
        <taxon>Gunneridae</taxon>
        <taxon>Pentapetalae</taxon>
        <taxon>rosids</taxon>
        <taxon>malvids</taxon>
        <taxon>Malvales</taxon>
        <taxon>Malvaceae</taxon>
        <taxon>Grewioideae</taxon>
        <taxon>Apeibeae</taxon>
        <taxon>Corchorus</taxon>
    </lineage>
</organism>
<accession>A0A1R3I1Z9</accession>
<reference evidence="2" key="1">
    <citation type="submission" date="2013-09" db="EMBL/GenBank/DDBJ databases">
        <title>Corchorus olitorius genome sequencing.</title>
        <authorList>
            <person name="Alam M."/>
            <person name="Haque M.S."/>
            <person name="Islam M.S."/>
            <person name="Emdad E.M."/>
            <person name="Islam M.M."/>
            <person name="Ahmed B."/>
            <person name="Halim A."/>
            <person name="Hossen Q.M.M."/>
            <person name="Hossain M.Z."/>
            <person name="Ahmed R."/>
            <person name="Khan M.M."/>
            <person name="Islam R."/>
            <person name="Rashid M.M."/>
            <person name="Khan S.A."/>
            <person name="Rahman M.S."/>
            <person name="Alam M."/>
            <person name="Yahiya A.S."/>
            <person name="Khan M.S."/>
            <person name="Azam M.S."/>
            <person name="Haque T."/>
            <person name="Lashkar M.Z.H."/>
            <person name="Akhand A.I."/>
            <person name="Morshed G."/>
            <person name="Roy S."/>
            <person name="Uddin K.S."/>
            <person name="Rabeya T."/>
            <person name="Hossain A.S."/>
            <person name="Chowdhury A."/>
            <person name="Snigdha A.R."/>
            <person name="Mortoza M.S."/>
            <person name="Matin S.A."/>
            <person name="Hoque S.M.E."/>
            <person name="Islam M.K."/>
            <person name="Roy D.K."/>
            <person name="Haider R."/>
            <person name="Moosa M.M."/>
            <person name="Elias S.M."/>
            <person name="Hasan A.M."/>
            <person name="Jahan S."/>
            <person name="Shafiuddin M."/>
            <person name="Mahmood N."/>
            <person name="Shommy N.S."/>
        </authorList>
    </citation>
    <scope>NUCLEOTIDE SEQUENCE [LARGE SCALE GENOMIC DNA]</scope>
    <source>
        <strain evidence="2">cv. O-4</strain>
    </source>
</reference>
<gene>
    <name evidence="1" type="ORF">COLO4_25511</name>
</gene>
<keyword evidence="2" id="KW-1185">Reference proteome</keyword>
<dbReference type="AlphaFoldDB" id="A0A1R3I1Z9"/>